<sequence>MDNTNKNGNAEGGGGETQVENEDEEKLNLNRIHQILIQTKIEPAKSNKIVELFRRVFSTNANQEKLAGVDCEQGGYHEIIPRLFLGD</sequence>
<proteinExistence type="predicted"/>
<protein>
    <submittedName>
        <fullName evidence="3">Uncharacterized protein</fullName>
    </submittedName>
</protein>
<dbReference type="Proteomes" id="UP000681720">
    <property type="component" value="Unassembled WGS sequence"/>
</dbReference>
<dbReference type="AlphaFoldDB" id="A0A8S3J3A8"/>
<evidence type="ECO:0000313" key="2">
    <source>
        <dbReference type="EMBL" id="CAF4899680.1"/>
    </source>
</evidence>
<reference evidence="3" key="1">
    <citation type="submission" date="2021-02" db="EMBL/GenBank/DDBJ databases">
        <authorList>
            <person name="Nowell W R."/>
        </authorList>
    </citation>
    <scope>NUCLEOTIDE SEQUENCE</scope>
</reference>
<gene>
    <name evidence="2" type="ORF">BYL167_LOCUS52115</name>
    <name evidence="3" type="ORF">GIL414_LOCUS80129</name>
</gene>
<evidence type="ECO:0000313" key="4">
    <source>
        <dbReference type="Proteomes" id="UP000681720"/>
    </source>
</evidence>
<evidence type="ECO:0000313" key="3">
    <source>
        <dbReference type="EMBL" id="CAF5212005.1"/>
    </source>
</evidence>
<dbReference type="EMBL" id="CAJOBH010167498">
    <property type="protein sequence ID" value="CAF4899680.1"/>
    <property type="molecule type" value="Genomic_DNA"/>
</dbReference>
<evidence type="ECO:0000256" key="1">
    <source>
        <dbReference type="SAM" id="MobiDB-lite"/>
    </source>
</evidence>
<organism evidence="3 4">
    <name type="scientific">Rotaria magnacalcarata</name>
    <dbReference type="NCBI Taxonomy" id="392030"/>
    <lineage>
        <taxon>Eukaryota</taxon>
        <taxon>Metazoa</taxon>
        <taxon>Spiralia</taxon>
        <taxon>Gnathifera</taxon>
        <taxon>Rotifera</taxon>
        <taxon>Eurotatoria</taxon>
        <taxon>Bdelloidea</taxon>
        <taxon>Philodinida</taxon>
        <taxon>Philodinidae</taxon>
        <taxon>Rotaria</taxon>
    </lineage>
</organism>
<dbReference type="Proteomes" id="UP000681967">
    <property type="component" value="Unassembled WGS sequence"/>
</dbReference>
<accession>A0A8S3J3A8</accession>
<name>A0A8S3J3A8_9BILA</name>
<feature type="region of interest" description="Disordered" evidence="1">
    <location>
        <begin position="1"/>
        <end position="24"/>
    </location>
</feature>
<comment type="caution">
    <text evidence="3">The sequence shown here is derived from an EMBL/GenBank/DDBJ whole genome shotgun (WGS) entry which is preliminary data.</text>
</comment>
<dbReference type="EMBL" id="CAJOBJ010354104">
    <property type="protein sequence ID" value="CAF5212005.1"/>
    <property type="molecule type" value="Genomic_DNA"/>
</dbReference>